<evidence type="ECO:0000256" key="4">
    <source>
        <dbReference type="PROSITE-ProRule" id="PRU01161"/>
    </source>
</evidence>
<feature type="short sequence motif" description="GXSXG" evidence="4">
    <location>
        <begin position="128"/>
        <end position="132"/>
    </location>
</feature>
<evidence type="ECO:0000256" key="6">
    <source>
        <dbReference type="SAM" id="MobiDB-lite"/>
    </source>
</evidence>
<dbReference type="EC" id="3.1.1.-" evidence="5"/>
<keyword evidence="1 4" id="KW-0378">Hydrolase</keyword>
<dbReference type="InterPro" id="IPR050301">
    <property type="entry name" value="NTE"/>
</dbReference>
<feature type="active site" description="Nucleophile" evidence="4">
    <location>
        <position position="130"/>
    </location>
</feature>
<protein>
    <recommendedName>
        <fullName evidence="5">Patatin</fullName>
        <ecNumber evidence="5">3.1.1.-</ecNumber>
    </recommendedName>
</protein>
<comment type="domain">
    <text evidence="5">The nitrogen atoms of the two glycine residues in the GGXR motif define the oxyanion hole, and stabilize the oxyanion that forms during the nucleophilic attack by the catalytic serine during substrate cleavage.</text>
</comment>
<dbReference type="PANTHER" id="PTHR14226:SF10">
    <property type="entry name" value="TRIACYLGLYCEROL LIPASE 4-RELATED"/>
    <property type="match status" value="1"/>
</dbReference>
<comment type="function">
    <text evidence="5">Lipolytic acyl hydrolase (LAH).</text>
</comment>
<comment type="similarity">
    <text evidence="5">Belongs to the patatin family.</text>
</comment>
<dbReference type="InterPro" id="IPR002641">
    <property type="entry name" value="PNPLA_dom"/>
</dbReference>
<dbReference type="InterPro" id="IPR016035">
    <property type="entry name" value="Acyl_Trfase/lysoPLipase"/>
</dbReference>
<name>A0AAD9IGA0_PROWI</name>
<evidence type="ECO:0000256" key="1">
    <source>
        <dbReference type="ARBA" id="ARBA00022801"/>
    </source>
</evidence>
<evidence type="ECO:0000313" key="9">
    <source>
        <dbReference type="Proteomes" id="UP001255856"/>
    </source>
</evidence>
<dbReference type="Proteomes" id="UP001255856">
    <property type="component" value="Unassembled WGS sequence"/>
</dbReference>
<dbReference type="PROSITE" id="PS51635">
    <property type="entry name" value="PNPLA"/>
    <property type="match status" value="1"/>
</dbReference>
<keyword evidence="9" id="KW-1185">Reference proteome</keyword>
<evidence type="ECO:0000256" key="5">
    <source>
        <dbReference type="RuleBase" id="RU361262"/>
    </source>
</evidence>
<dbReference type="Pfam" id="PF01734">
    <property type="entry name" value="Patatin"/>
    <property type="match status" value="1"/>
</dbReference>
<dbReference type="Gene3D" id="3.40.1090.10">
    <property type="entry name" value="Cytosolic phospholipase A2 catalytic domain"/>
    <property type="match status" value="1"/>
</dbReference>
<evidence type="ECO:0000313" key="8">
    <source>
        <dbReference type="EMBL" id="KAK2077914.1"/>
    </source>
</evidence>
<accession>A0AAD9IGA0</accession>
<feature type="region of interest" description="Disordered" evidence="6">
    <location>
        <begin position="485"/>
        <end position="523"/>
    </location>
</feature>
<proteinExistence type="inferred from homology"/>
<dbReference type="SUPFAM" id="SSF52151">
    <property type="entry name" value="FabD/lysophospholipase-like"/>
    <property type="match status" value="1"/>
</dbReference>
<evidence type="ECO:0000259" key="7">
    <source>
        <dbReference type="PROSITE" id="PS51635"/>
    </source>
</evidence>
<organism evidence="8 9">
    <name type="scientific">Prototheca wickerhamii</name>
    <dbReference type="NCBI Taxonomy" id="3111"/>
    <lineage>
        <taxon>Eukaryota</taxon>
        <taxon>Viridiplantae</taxon>
        <taxon>Chlorophyta</taxon>
        <taxon>core chlorophytes</taxon>
        <taxon>Trebouxiophyceae</taxon>
        <taxon>Chlorellales</taxon>
        <taxon>Chlorellaceae</taxon>
        <taxon>Prototheca</taxon>
    </lineage>
</organism>
<reference evidence="8" key="1">
    <citation type="submission" date="2021-01" db="EMBL/GenBank/DDBJ databases">
        <authorList>
            <person name="Eckstrom K.M.E."/>
        </authorList>
    </citation>
    <scope>NUCLEOTIDE SEQUENCE</scope>
    <source>
        <strain evidence="8">UVCC 0001</strain>
    </source>
</reference>
<dbReference type="GO" id="GO:0052689">
    <property type="term" value="F:carboxylic ester hydrolase activity"/>
    <property type="evidence" value="ECO:0007669"/>
    <property type="project" value="UniProtKB-ARBA"/>
</dbReference>
<comment type="caution">
    <text evidence="4">Lacks conserved residue(s) required for the propagation of feature annotation.</text>
</comment>
<feature type="domain" description="PNPLA" evidence="7">
    <location>
        <begin position="97"/>
        <end position="314"/>
    </location>
</feature>
<gene>
    <name evidence="8" type="ORF">QBZ16_003782</name>
</gene>
<dbReference type="PANTHER" id="PTHR14226">
    <property type="entry name" value="NEUROPATHY TARGET ESTERASE/SWISS CHEESE D.MELANOGASTER"/>
    <property type="match status" value="1"/>
</dbReference>
<dbReference type="EMBL" id="JASFZW010000005">
    <property type="protein sequence ID" value="KAK2077914.1"/>
    <property type="molecule type" value="Genomic_DNA"/>
</dbReference>
<dbReference type="GO" id="GO:0016042">
    <property type="term" value="P:lipid catabolic process"/>
    <property type="evidence" value="ECO:0007669"/>
    <property type="project" value="UniProtKB-UniRule"/>
</dbReference>
<evidence type="ECO:0000256" key="3">
    <source>
        <dbReference type="ARBA" id="ARBA00023098"/>
    </source>
</evidence>
<comment type="caution">
    <text evidence="8">The sequence shown here is derived from an EMBL/GenBank/DDBJ whole genome shotgun (WGS) entry which is preliminary data.</text>
</comment>
<dbReference type="GO" id="GO:0016298">
    <property type="term" value="F:lipase activity"/>
    <property type="evidence" value="ECO:0007669"/>
    <property type="project" value="UniProtKB-ARBA"/>
</dbReference>
<feature type="active site" description="Proton acceptor" evidence="4">
    <location>
        <position position="301"/>
    </location>
</feature>
<keyword evidence="3 4" id="KW-0443">Lipid metabolism</keyword>
<keyword evidence="2 4" id="KW-0442">Lipid degradation</keyword>
<dbReference type="AlphaFoldDB" id="A0AAD9IGA0"/>
<evidence type="ECO:0000256" key="2">
    <source>
        <dbReference type="ARBA" id="ARBA00022963"/>
    </source>
</evidence>
<sequence>MLGRRARAVFFDFLRGAWAGRSLFGNLSLRGRLMWRGLTLRRWHGLAALLLPEEEAYFVDAASALRAYRKAENLSDLMGLTSSSQYVPLPAVVCTFLDEVTHSFEFIVQAPVVRALLHINLLPRIVSGSSAGSIGSSIMSTRPESMMATLVDTFPGDIDMNLLGVEGTGSVLRHLVTQGTIQDTLYFIERLQRVLGSDITFADAYAISGRVLNVSVCAADTREPPRLLNYLTAPHVLVWSAVACSSAFPFLFSPQDLLARDPGGQIVRLGLGGSPPRRLDDGAGPSQERAPAPLLQRRWRDGSLEADLPMRGLGEMFNVNFFIVSQANPWVLPVLGLQGALPAWLGAWIEAEFKHRCAQLLHLFPRSALLKMLGQPWGGHVTMAMPHTLLPLGKAAQNLSPDDVHVAMQEGQLHTWRARNAMHAACAAELAIDAALDALLFADRREGEPAVGAPARTRRRRAHSRTCRARLPSWLHLGLMPASASVNSRRRRGRLAPRAGRRDAGPDAAPSETDSEDEEREARHAWADVAALTVGGAVRTRQASLSSASFPRIASHSGLDFIAI</sequence>